<keyword evidence="4" id="KW-0670">Pyruvate</keyword>
<dbReference type="RefSeq" id="WP_207689896.1">
    <property type="nucleotide sequence ID" value="NZ_CP061799.1"/>
</dbReference>
<dbReference type="Pfam" id="PF02666">
    <property type="entry name" value="PS_Dcarbxylase"/>
    <property type="match status" value="1"/>
</dbReference>
<evidence type="ECO:0000256" key="4">
    <source>
        <dbReference type="ARBA" id="ARBA00023317"/>
    </source>
</evidence>
<gene>
    <name evidence="5" type="ORF">dnl_01890</name>
</gene>
<dbReference type="GO" id="GO:0004609">
    <property type="term" value="F:phosphatidylserine decarboxylase activity"/>
    <property type="evidence" value="ECO:0007669"/>
    <property type="project" value="InterPro"/>
</dbReference>
<dbReference type="EMBL" id="CP061799">
    <property type="protein sequence ID" value="QTA77984.1"/>
    <property type="molecule type" value="Genomic_DNA"/>
</dbReference>
<name>A0A975GEC8_9BACT</name>
<organism evidence="5 6">
    <name type="scientific">Desulfonema limicola</name>
    <dbReference type="NCBI Taxonomy" id="45656"/>
    <lineage>
        <taxon>Bacteria</taxon>
        <taxon>Pseudomonadati</taxon>
        <taxon>Thermodesulfobacteriota</taxon>
        <taxon>Desulfobacteria</taxon>
        <taxon>Desulfobacterales</taxon>
        <taxon>Desulfococcaceae</taxon>
        <taxon>Desulfonema</taxon>
    </lineage>
</organism>
<keyword evidence="3" id="KW-0456">Lyase</keyword>
<evidence type="ECO:0000313" key="5">
    <source>
        <dbReference type="EMBL" id="QTA77984.1"/>
    </source>
</evidence>
<keyword evidence="6" id="KW-1185">Reference proteome</keyword>
<evidence type="ECO:0000313" key="6">
    <source>
        <dbReference type="Proteomes" id="UP000663720"/>
    </source>
</evidence>
<reference evidence="5" key="1">
    <citation type="journal article" date="2021" name="Microb. Physiol.">
        <title>Proteogenomic Insights into the Physiology of Marine, Sulfate-Reducing, Filamentous Desulfonema limicola and Desulfonema magnum.</title>
        <authorList>
            <person name="Schnaars V."/>
            <person name="Wohlbrand L."/>
            <person name="Scheve S."/>
            <person name="Hinrichs C."/>
            <person name="Reinhardt R."/>
            <person name="Rabus R."/>
        </authorList>
    </citation>
    <scope>NUCLEOTIDE SEQUENCE</scope>
    <source>
        <strain evidence="5">5ac10</strain>
    </source>
</reference>
<dbReference type="PANTHER" id="PTHR10067">
    <property type="entry name" value="PHOSPHATIDYLSERINE DECARBOXYLASE"/>
    <property type="match status" value="1"/>
</dbReference>
<evidence type="ECO:0000256" key="2">
    <source>
        <dbReference type="ARBA" id="ARBA00023145"/>
    </source>
</evidence>
<sequence>MKISKKIFIDTEKPYAPVVQELRNIYDGDIGIQEAFDKAVKGVKTLPNGEPNPWTGTDFSYFCSYFNSWYYFLPYPGSGLSYIGEFCYFYYDNEDAFNFLNKNSKIYQWTKEFIKERGAYMDTDSSTGTIEEWLTDPNLNMKDFVIPNKTPPFSSFNEFFIRELRPGARPVADAEDDSVVVSPADAELNMLNSALTADTQIDIKGNLQLNVAKLLDNSTYADKFEGGTALSCILLPSCYHHFHSPVTGEIIESKLIEGINFGLPDAPMWFHDGNVGDSDADFSIFEQFHRGYFVIKTGQYGLVAMVPVGLNTISTVGGSYDMASVNIHPEYQNVTSESPRQVYKGEKLGYFKYGGSLNILLFEPGRFDGIKVLTGARIGKLNHVFREIKLDGEGISGEWMSDSPVSYNNRGYAEYYTFAVSKPAKVMVDVSSDIYSTGFLLQGNNNPNGKVIAERSDPDTGSQHFQIIKDLGVGAYSIEISTWIPGQYGKFQLKLTSIAS</sequence>
<dbReference type="Proteomes" id="UP000663720">
    <property type="component" value="Chromosome"/>
</dbReference>
<dbReference type="InterPro" id="IPR003817">
    <property type="entry name" value="PS_Dcarbxylase"/>
</dbReference>
<dbReference type="KEGG" id="dli:dnl_01890"/>
<keyword evidence="2" id="KW-0865">Zymogen</keyword>
<evidence type="ECO:0000256" key="3">
    <source>
        <dbReference type="ARBA" id="ARBA00023239"/>
    </source>
</evidence>
<protein>
    <submittedName>
        <fullName evidence="5">Phosphatidylserine decarboxylase</fullName>
    </submittedName>
</protein>
<accession>A0A975GEC8</accession>
<dbReference type="PANTHER" id="PTHR10067:SF13">
    <property type="entry name" value="PHOSPHATIDYLSERINE DECARBOXYLASE"/>
    <property type="match status" value="1"/>
</dbReference>
<proteinExistence type="predicted"/>
<dbReference type="AlphaFoldDB" id="A0A975GEC8"/>
<keyword evidence="1" id="KW-0210">Decarboxylase</keyword>
<evidence type="ECO:0000256" key="1">
    <source>
        <dbReference type="ARBA" id="ARBA00022793"/>
    </source>
</evidence>
<dbReference type="GO" id="GO:0008654">
    <property type="term" value="P:phospholipid biosynthetic process"/>
    <property type="evidence" value="ECO:0007669"/>
    <property type="project" value="InterPro"/>
</dbReference>